<dbReference type="PANTHER" id="PTHR23048:SF0">
    <property type="entry name" value="CALMODULIN LIKE 3"/>
    <property type="match status" value="1"/>
</dbReference>
<dbReference type="InterPro" id="IPR018247">
    <property type="entry name" value="EF_Hand_1_Ca_BS"/>
</dbReference>
<keyword evidence="2" id="KW-0479">Metal-binding</keyword>
<dbReference type="Pfam" id="PF13499">
    <property type="entry name" value="EF-hand_7"/>
    <property type="match status" value="1"/>
</dbReference>
<accession>A0A8C8R6P1</accession>
<reference evidence="7" key="1">
    <citation type="submission" date="2025-08" db="UniProtKB">
        <authorList>
            <consortium name="Ensembl"/>
        </authorList>
    </citation>
    <scope>IDENTIFICATION</scope>
</reference>
<dbReference type="InterPro" id="IPR002048">
    <property type="entry name" value="EF_hand_dom"/>
</dbReference>
<dbReference type="Proteomes" id="UP000694393">
    <property type="component" value="Unplaced"/>
</dbReference>
<dbReference type="PANTHER" id="PTHR23048">
    <property type="entry name" value="MYOSIN LIGHT CHAIN 1, 3"/>
    <property type="match status" value="1"/>
</dbReference>
<evidence type="ECO:0000313" key="7">
    <source>
        <dbReference type="Ensembl" id="ENSPCEP00000000957.1"/>
    </source>
</evidence>
<dbReference type="GO" id="GO:0005509">
    <property type="term" value="F:calcium ion binding"/>
    <property type="evidence" value="ECO:0007669"/>
    <property type="project" value="InterPro"/>
</dbReference>
<dbReference type="SUPFAM" id="SSF47473">
    <property type="entry name" value="EF-hand"/>
    <property type="match status" value="1"/>
</dbReference>
<sequence>ILLCSCKRRKFTPGLSTHRAHMEEFKETFSLFDKDTDSEEEIREAFRAFDKDRNDSVSMEEFRHVMTNISEKLTDDEVEEMIKEAHADSDGEVSYEEKSRWGPTHPVKKFRK</sequence>
<keyword evidence="3" id="KW-0677">Repeat</keyword>
<evidence type="ECO:0000256" key="3">
    <source>
        <dbReference type="ARBA" id="ARBA00022737"/>
    </source>
</evidence>
<protein>
    <recommendedName>
        <fullName evidence="6">EF-hand domain-containing protein</fullName>
    </recommendedName>
</protein>
<name>A0A8C8R6P1_9SAUR</name>
<dbReference type="Gene3D" id="1.10.238.10">
    <property type="entry name" value="EF-hand"/>
    <property type="match status" value="1"/>
</dbReference>
<dbReference type="AlphaFoldDB" id="A0A8C8R6P1"/>
<dbReference type="GO" id="GO:0016460">
    <property type="term" value="C:myosin II complex"/>
    <property type="evidence" value="ECO:0007669"/>
    <property type="project" value="TreeGrafter"/>
</dbReference>
<reference evidence="7" key="2">
    <citation type="submission" date="2025-09" db="UniProtKB">
        <authorList>
            <consortium name="Ensembl"/>
        </authorList>
    </citation>
    <scope>IDENTIFICATION</scope>
</reference>
<keyword evidence="4" id="KW-0106">Calcium</keyword>
<evidence type="ECO:0000313" key="8">
    <source>
        <dbReference type="Proteomes" id="UP000694393"/>
    </source>
</evidence>
<dbReference type="PROSITE" id="PS50222">
    <property type="entry name" value="EF_HAND_2"/>
    <property type="match status" value="1"/>
</dbReference>
<dbReference type="FunFam" id="1.10.238.10:FF:000003">
    <property type="entry name" value="Calmodulin A"/>
    <property type="match status" value="1"/>
</dbReference>
<proteinExistence type="inferred from homology"/>
<feature type="domain" description="EF-hand" evidence="6">
    <location>
        <begin position="37"/>
        <end position="72"/>
    </location>
</feature>
<dbReference type="SMART" id="SM00054">
    <property type="entry name" value="EFh"/>
    <property type="match status" value="2"/>
</dbReference>
<dbReference type="CDD" id="cd00051">
    <property type="entry name" value="EFh"/>
    <property type="match status" value="1"/>
</dbReference>
<evidence type="ECO:0000256" key="5">
    <source>
        <dbReference type="SAM" id="MobiDB-lite"/>
    </source>
</evidence>
<organism evidence="7 8">
    <name type="scientific">Pelusios castaneus</name>
    <name type="common">West African mud turtle</name>
    <dbReference type="NCBI Taxonomy" id="367368"/>
    <lineage>
        <taxon>Eukaryota</taxon>
        <taxon>Metazoa</taxon>
        <taxon>Chordata</taxon>
        <taxon>Craniata</taxon>
        <taxon>Vertebrata</taxon>
        <taxon>Euteleostomi</taxon>
        <taxon>Archelosauria</taxon>
        <taxon>Testudinata</taxon>
        <taxon>Testudines</taxon>
        <taxon>Pleurodira</taxon>
        <taxon>Pelomedusidae</taxon>
        <taxon>Pelusios</taxon>
    </lineage>
</organism>
<evidence type="ECO:0000256" key="2">
    <source>
        <dbReference type="ARBA" id="ARBA00022723"/>
    </source>
</evidence>
<feature type="region of interest" description="Disordered" evidence="5">
    <location>
        <begin position="86"/>
        <end position="112"/>
    </location>
</feature>
<dbReference type="InterPro" id="IPR011992">
    <property type="entry name" value="EF-hand-dom_pair"/>
</dbReference>
<dbReference type="PROSITE" id="PS00018">
    <property type="entry name" value="EF_HAND_1"/>
    <property type="match status" value="1"/>
</dbReference>
<keyword evidence="8" id="KW-1185">Reference proteome</keyword>
<evidence type="ECO:0000256" key="4">
    <source>
        <dbReference type="ARBA" id="ARBA00022837"/>
    </source>
</evidence>
<comment type="similarity">
    <text evidence="1">Belongs to the calmodulin family.</text>
</comment>
<evidence type="ECO:0000259" key="6">
    <source>
        <dbReference type="PROSITE" id="PS50222"/>
    </source>
</evidence>
<dbReference type="InterPro" id="IPR050230">
    <property type="entry name" value="CALM/Myosin/TropC-like"/>
</dbReference>
<feature type="compositionally biased region" description="Basic and acidic residues" evidence="5">
    <location>
        <begin position="86"/>
        <end position="100"/>
    </location>
</feature>
<dbReference type="Ensembl" id="ENSPCET00000000993.1">
    <property type="protein sequence ID" value="ENSPCEP00000000957.1"/>
    <property type="gene ID" value="ENSPCEG00000000803.1"/>
</dbReference>
<evidence type="ECO:0000256" key="1">
    <source>
        <dbReference type="ARBA" id="ARBA00009763"/>
    </source>
</evidence>